<keyword evidence="7" id="KW-1185">Reference proteome</keyword>
<dbReference type="InterPro" id="IPR016032">
    <property type="entry name" value="Sig_transdc_resp-reg_C-effctor"/>
</dbReference>
<dbReference type="PANTHER" id="PTHR43214">
    <property type="entry name" value="TWO-COMPONENT RESPONSE REGULATOR"/>
    <property type="match status" value="1"/>
</dbReference>
<evidence type="ECO:0000256" key="3">
    <source>
        <dbReference type="PROSITE-ProRule" id="PRU00169"/>
    </source>
</evidence>
<dbReference type="InterPro" id="IPR000792">
    <property type="entry name" value="Tscrpt_reg_LuxR_C"/>
</dbReference>
<dbReference type="Proteomes" id="UP000593892">
    <property type="component" value="Chromosome"/>
</dbReference>
<protein>
    <submittedName>
        <fullName evidence="6">Response regulator transcription factor</fullName>
    </submittedName>
</protein>
<dbReference type="AlphaFoldDB" id="A0A7S7NK38"/>
<dbReference type="GO" id="GO:0006355">
    <property type="term" value="P:regulation of DNA-templated transcription"/>
    <property type="evidence" value="ECO:0007669"/>
    <property type="project" value="InterPro"/>
</dbReference>
<evidence type="ECO:0000313" key="7">
    <source>
        <dbReference type="Proteomes" id="UP000593892"/>
    </source>
</evidence>
<dbReference type="KEGG" id="pfer:IRI77_19420"/>
<evidence type="ECO:0000256" key="1">
    <source>
        <dbReference type="ARBA" id="ARBA00022553"/>
    </source>
</evidence>
<dbReference type="GO" id="GO:0003677">
    <property type="term" value="F:DNA binding"/>
    <property type="evidence" value="ECO:0007669"/>
    <property type="project" value="UniProtKB-KW"/>
</dbReference>
<feature type="domain" description="Response regulatory" evidence="5">
    <location>
        <begin position="3"/>
        <end position="119"/>
    </location>
</feature>
<dbReference type="SUPFAM" id="SSF46894">
    <property type="entry name" value="C-terminal effector domain of the bipartite response regulators"/>
    <property type="match status" value="1"/>
</dbReference>
<feature type="domain" description="HTH luxR-type" evidence="4">
    <location>
        <begin position="140"/>
        <end position="205"/>
    </location>
</feature>
<evidence type="ECO:0000313" key="6">
    <source>
        <dbReference type="EMBL" id="QOY85020.1"/>
    </source>
</evidence>
<dbReference type="CDD" id="cd06170">
    <property type="entry name" value="LuxR_C_like"/>
    <property type="match status" value="1"/>
</dbReference>
<dbReference type="PRINTS" id="PR00038">
    <property type="entry name" value="HTHLUXR"/>
</dbReference>
<dbReference type="InterPro" id="IPR039420">
    <property type="entry name" value="WalR-like"/>
</dbReference>
<dbReference type="InterPro" id="IPR011006">
    <property type="entry name" value="CheY-like_superfamily"/>
</dbReference>
<dbReference type="PROSITE" id="PS50110">
    <property type="entry name" value="RESPONSE_REGULATORY"/>
    <property type="match status" value="1"/>
</dbReference>
<dbReference type="GO" id="GO:0000160">
    <property type="term" value="P:phosphorelay signal transduction system"/>
    <property type="evidence" value="ECO:0007669"/>
    <property type="project" value="InterPro"/>
</dbReference>
<dbReference type="SUPFAM" id="SSF52172">
    <property type="entry name" value="CheY-like"/>
    <property type="match status" value="1"/>
</dbReference>
<evidence type="ECO:0000256" key="2">
    <source>
        <dbReference type="ARBA" id="ARBA00023125"/>
    </source>
</evidence>
<organism evidence="6 7">
    <name type="scientific">Paludibaculum fermentans</name>
    <dbReference type="NCBI Taxonomy" id="1473598"/>
    <lineage>
        <taxon>Bacteria</taxon>
        <taxon>Pseudomonadati</taxon>
        <taxon>Acidobacteriota</taxon>
        <taxon>Terriglobia</taxon>
        <taxon>Bryobacterales</taxon>
        <taxon>Bryobacteraceae</taxon>
        <taxon>Paludibaculum</taxon>
    </lineage>
</organism>
<dbReference type="CDD" id="cd17535">
    <property type="entry name" value="REC_NarL-like"/>
    <property type="match status" value="1"/>
</dbReference>
<reference evidence="6 7" key="1">
    <citation type="submission" date="2020-10" db="EMBL/GenBank/DDBJ databases">
        <title>Complete genome sequence of Paludibaculum fermentans P105T, a facultatively anaerobic acidobacterium capable of dissimilatory Fe(III) reduction.</title>
        <authorList>
            <person name="Dedysh S.N."/>
            <person name="Beletsky A.V."/>
            <person name="Kulichevskaya I.S."/>
            <person name="Mardanov A.V."/>
            <person name="Ravin N.V."/>
        </authorList>
    </citation>
    <scope>NUCLEOTIDE SEQUENCE [LARGE SCALE GENOMIC DNA]</scope>
    <source>
        <strain evidence="6 7">P105</strain>
    </source>
</reference>
<name>A0A7S7NK38_PALFE</name>
<dbReference type="PROSITE" id="PS50043">
    <property type="entry name" value="HTH_LUXR_2"/>
    <property type="match status" value="1"/>
</dbReference>
<gene>
    <name evidence="6" type="ORF">IRI77_19420</name>
</gene>
<dbReference type="Pfam" id="PF00196">
    <property type="entry name" value="GerE"/>
    <property type="match status" value="1"/>
</dbReference>
<evidence type="ECO:0000259" key="4">
    <source>
        <dbReference type="PROSITE" id="PS50043"/>
    </source>
</evidence>
<dbReference type="InterPro" id="IPR001789">
    <property type="entry name" value="Sig_transdc_resp-reg_receiver"/>
</dbReference>
<evidence type="ECO:0000259" key="5">
    <source>
        <dbReference type="PROSITE" id="PS50110"/>
    </source>
</evidence>
<proteinExistence type="predicted"/>
<dbReference type="SMART" id="SM00421">
    <property type="entry name" value="HTH_LUXR"/>
    <property type="match status" value="1"/>
</dbReference>
<dbReference type="Gene3D" id="3.40.50.2300">
    <property type="match status" value="1"/>
</dbReference>
<dbReference type="InterPro" id="IPR058245">
    <property type="entry name" value="NreC/VraR/RcsB-like_REC"/>
</dbReference>
<accession>A0A7S7NK38</accession>
<feature type="modified residue" description="4-aspartylphosphate" evidence="3">
    <location>
        <position position="54"/>
    </location>
</feature>
<dbReference type="SMART" id="SM00448">
    <property type="entry name" value="REC"/>
    <property type="match status" value="1"/>
</dbReference>
<dbReference type="Pfam" id="PF00072">
    <property type="entry name" value="Response_reg"/>
    <property type="match status" value="1"/>
</dbReference>
<sequence>MTNILLVDDHALFRESLARLLSAESEVRVAAQCATVEEALQILESNSYDLILLDYELGDRRGNEVVAAIRQKNYSGKVLVVTVGVTRAELRQLMNHGVSGVFLKNNSPDLLMQAIQTVMRGETWMDPKYTSNVGETATGEAARRARFTERDRMVLRGVFEGLANKEIADRLHVSESAIKASLQQLFSKTGVRTRSQLVRVALEHYRRELL</sequence>
<dbReference type="EMBL" id="CP063849">
    <property type="protein sequence ID" value="QOY85020.1"/>
    <property type="molecule type" value="Genomic_DNA"/>
</dbReference>
<keyword evidence="1 3" id="KW-0597">Phosphoprotein</keyword>
<dbReference type="RefSeq" id="WP_194446690.1">
    <property type="nucleotide sequence ID" value="NZ_CP063849.1"/>
</dbReference>
<keyword evidence="2" id="KW-0238">DNA-binding</keyword>